<protein>
    <submittedName>
        <fullName evidence="1">Uncharacterized protein</fullName>
    </submittedName>
</protein>
<dbReference type="OrthoDB" id="1262144at2"/>
<proteinExistence type="predicted"/>
<dbReference type="Proteomes" id="UP000219559">
    <property type="component" value="Unassembled WGS sequence"/>
</dbReference>
<gene>
    <name evidence="1" type="ORF">B7P33_03705</name>
</gene>
<name>A0A2A4GEB7_9FLAO</name>
<dbReference type="AlphaFoldDB" id="A0A2A4GEB7"/>
<dbReference type="RefSeq" id="WP_097442313.1">
    <property type="nucleotide sequence ID" value="NZ_NBWU01000001.1"/>
</dbReference>
<accession>A0A2A4GEB7</accession>
<reference evidence="1 2" key="1">
    <citation type="submission" date="2017-04" db="EMBL/GenBank/DDBJ databases">
        <title>A new member of the family Flavobacteriaceae isolated from ascidians.</title>
        <authorList>
            <person name="Chen L."/>
        </authorList>
    </citation>
    <scope>NUCLEOTIDE SEQUENCE [LARGE SCALE GENOMIC DNA]</scope>
    <source>
        <strain evidence="1 2">HQA918</strain>
    </source>
</reference>
<comment type="caution">
    <text evidence="1">The sequence shown here is derived from an EMBL/GenBank/DDBJ whole genome shotgun (WGS) entry which is preliminary data.</text>
</comment>
<organism evidence="1 2">
    <name type="scientific">Sediminicola luteus</name>
    <dbReference type="NCBI Taxonomy" id="319238"/>
    <lineage>
        <taxon>Bacteria</taxon>
        <taxon>Pseudomonadati</taxon>
        <taxon>Bacteroidota</taxon>
        <taxon>Flavobacteriia</taxon>
        <taxon>Flavobacteriales</taxon>
        <taxon>Flavobacteriaceae</taxon>
        <taxon>Sediminicola</taxon>
    </lineage>
</organism>
<keyword evidence="2" id="KW-1185">Reference proteome</keyword>
<dbReference type="EMBL" id="NBWU01000001">
    <property type="protein sequence ID" value="PCE66783.1"/>
    <property type="molecule type" value="Genomic_DNA"/>
</dbReference>
<evidence type="ECO:0000313" key="2">
    <source>
        <dbReference type="Proteomes" id="UP000219559"/>
    </source>
</evidence>
<evidence type="ECO:0000313" key="1">
    <source>
        <dbReference type="EMBL" id="PCE66783.1"/>
    </source>
</evidence>
<sequence>MATVNEIRSGLIDKILSIKNKEFLVALDKLISSSATTNDMVELSSEQKQMLEMSDEDIKNGRLISQEAMDKRNLEWLNGL</sequence>